<accession>A0A8S9Z151</accession>
<comment type="caution">
    <text evidence="1">The sequence shown here is derived from an EMBL/GenBank/DDBJ whole genome shotgun (WGS) entry which is preliminary data.</text>
</comment>
<evidence type="ECO:0000313" key="1">
    <source>
        <dbReference type="EMBL" id="KAF7260622.1"/>
    </source>
</evidence>
<keyword evidence="2" id="KW-1185">Reference proteome</keyword>
<dbReference type="Proteomes" id="UP000822476">
    <property type="component" value="Unassembled WGS sequence"/>
</dbReference>
<dbReference type="EMBL" id="JTDE01000671">
    <property type="protein sequence ID" value="KAF7260622.1"/>
    <property type="molecule type" value="Genomic_DNA"/>
</dbReference>
<dbReference type="AlphaFoldDB" id="A0A8S9Z151"/>
<evidence type="ECO:0000313" key="2">
    <source>
        <dbReference type="Proteomes" id="UP000822476"/>
    </source>
</evidence>
<proteinExistence type="predicted"/>
<organism evidence="1 2">
    <name type="scientific">Paragonimus skrjabini miyazakii</name>
    <dbReference type="NCBI Taxonomy" id="59628"/>
    <lineage>
        <taxon>Eukaryota</taxon>
        <taxon>Metazoa</taxon>
        <taxon>Spiralia</taxon>
        <taxon>Lophotrochozoa</taxon>
        <taxon>Platyhelminthes</taxon>
        <taxon>Trematoda</taxon>
        <taxon>Digenea</taxon>
        <taxon>Plagiorchiida</taxon>
        <taxon>Troglotremata</taxon>
        <taxon>Troglotrematidae</taxon>
        <taxon>Paragonimus</taxon>
    </lineage>
</organism>
<sequence length="94" mass="10844">MVFISFRPTPRKNCREVLMDIQFAANETYTKPNRCSGFNPLCPGQMMQLVCSIMETLNAYEQWLLVLNKVILWHSVRIICTTWNTLVPNGPPLV</sequence>
<name>A0A8S9Z151_9TREM</name>
<gene>
    <name evidence="1" type="ORF">EG68_02165</name>
</gene>
<reference evidence="1" key="1">
    <citation type="submission" date="2019-07" db="EMBL/GenBank/DDBJ databases">
        <title>Annotation for the trematode Paragonimus miyazaki's.</title>
        <authorList>
            <person name="Choi Y.-J."/>
        </authorList>
    </citation>
    <scope>NUCLEOTIDE SEQUENCE</scope>
    <source>
        <strain evidence="1">Japan</strain>
    </source>
</reference>
<protein>
    <submittedName>
        <fullName evidence="1">Uncharacterized protein</fullName>
    </submittedName>
</protein>